<dbReference type="InterPro" id="IPR011989">
    <property type="entry name" value="ARM-like"/>
</dbReference>
<dbReference type="Proteomes" id="UP000095280">
    <property type="component" value="Unplaced"/>
</dbReference>
<feature type="compositionally biased region" description="Low complexity" evidence="2">
    <location>
        <begin position="348"/>
        <end position="361"/>
    </location>
</feature>
<dbReference type="GO" id="GO:0005737">
    <property type="term" value="C:cytoplasm"/>
    <property type="evidence" value="ECO:0007669"/>
    <property type="project" value="TreeGrafter"/>
</dbReference>
<dbReference type="PROSITE" id="PS51232">
    <property type="entry name" value="GBD_FH3"/>
    <property type="match status" value="1"/>
</dbReference>
<dbReference type="PANTHER" id="PTHR45920:SF4">
    <property type="entry name" value="FORMIN HOMOLOGY 2 DOMAIN CONTAINING, ISOFORM I"/>
    <property type="match status" value="1"/>
</dbReference>
<feature type="domain" description="GBD/FH3" evidence="3">
    <location>
        <begin position="52"/>
        <end position="424"/>
    </location>
</feature>
<dbReference type="Pfam" id="PF18382">
    <property type="entry name" value="Formin_GBD_N"/>
    <property type="match status" value="1"/>
</dbReference>
<dbReference type="GO" id="GO:0051015">
    <property type="term" value="F:actin filament binding"/>
    <property type="evidence" value="ECO:0007669"/>
    <property type="project" value="TreeGrafter"/>
</dbReference>
<dbReference type="WBParaSite" id="maker-uti_cns_0046226-snap-gene-0.25-mRNA-1">
    <property type="protein sequence ID" value="maker-uti_cns_0046226-snap-gene-0.25-mRNA-1"/>
    <property type="gene ID" value="maker-uti_cns_0046226-snap-gene-0.25"/>
</dbReference>
<keyword evidence="4" id="KW-1185">Reference proteome</keyword>
<dbReference type="InterPro" id="IPR014768">
    <property type="entry name" value="GBD/FH3_dom"/>
</dbReference>
<evidence type="ECO:0000256" key="1">
    <source>
        <dbReference type="ARBA" id="ARBA00023203"/>
    </source>
</evidence>
<dbReference type="Pfam" id="PF24959">
    <property type="entry name" value="FH3_FHOD1-3"/>
    <property type="match status" value="1"/>
</dbReference>
<feature type="region of interest" description="Disordered" evidence="2">
    <location>
        <begin position="400"/>
        <end position="442"/>
    </location>
</feature>
<dbReference type="GO" id="GO:0030866">
    <property type="term" value="P:cortical actin cytoskeleton organization"/>
    <property type="evidence" value="ECO:0007669"/>
    <property type="project" value="TreeGrafter"/>
</dbReference>
<dbReference type="AlphaFoldDB" id="A0A1I8J8P0"/>
<proteinExistence type="predicted"/>
<evidence type="ECO:0000313" key="4">
    <source>
        <dbReference type="Proteomes" id="UP000095280"/>
    </source>
</evidence>
<dbReference type="SUPFAM" id="SSF48371">
    <property type="entry name" value="ARM repeat"/>
    <property type="match status" value="1"/>
</dbReference>
<sequence>MAVSEDSLTFLAQYLDDSDPFAFNNSFEPKVGKPYIFSLYSPLSQLLHELYHLLNCPLQLEDCTLQLLKFNGSQGDYGPYLDLELSIEEQWYNFDSFGQDKRDALIIRTQLSIRVRAIVEKLLSSSGIELSRILSSLKQIFQDDKDLVHEFVESGGLDAIVTIGHQCEEANHYHILRALGQIMLYIDGMTGIGKHKATVEWLYSLLSSKVCLPTKLAQHRNSVVKNAAKLLVIFVEYAPGNGELFMKAVSAVSVRERQPQWSHVMSLLKDTSLTEEIYYVLALKLVNSCLAYLPDQEAYYDLVDILEEQGMMQALLTLQPRAKQCEELQQQIDLYETTLKLEDGEITPSELSPSSNLLPTLRRNKRGAAGSAGTGDKRQSRRRSVHDVAMTTNAAAATAAAANSKSKEPETAGSPLVTDKRARSGGEAATAAAAPGGASTALSATKKGSDLVLTSFQLLAY</sequence>
<evidence type="ECO:0000259" key="3">
    <source>
        <dbReference type="PROSITE" id="PS51232"/>
    </source>
</evidence>
<keyword evidence="1" id="KW-0009">Actin-binding</keyword>
<feature type="region of interest" description="Disordered" evidence="2">
    <location>
        <begin position="345"/>
        <end position="386"/>
    </location>
</feature>
<feature type="compositionally biased region" description="Low complexity" evidence="2">
    <location>
        <begin position="425"/>
        <end position="442"/>
    </location>
</feature>
<evidence type="ECO:0000256" key="2">
    <source>
        <dbReference type="SAM" id="MobiDB-lite"/>
    </source>
</evidence>
<dbReference type="GO" id="GO:0005856">
    <property type="term" value="C:cytoskeleton"/>
    <property type="evidence" value="ECO:0007669"/>
    <property type="project" value="TreeGrafter"/>
</dbReference>
<name>A0A1I8J8P0_9PLAT</name>
<dbReference type="InterPro" id="IPR041387">
    <property type="entry name" value="FHOD1_GBD_N"/>
</dbReference>
<accession>A0A1I8J8P0</accession>
<dbReference type="PANTHER" id="PTHR45920">
    <property type="entry name" value="FORMIN HOMOLOGY 2 DOMAIN CONTAINING, ISOFORM I"/>
    <property type="match status" value="1"/>
</dbReference>
<dbReference type="InterPro" id="IPR056771">
    <property type="entry name" value="FH3_FHOD1-3-like"/>
</dbReference>
<reference evidence="5" key="1">
    <citation type="submission" date="2016-11" db="UniProtKB">
        <authorList>
            <consortium name="WormBaseParasite"/>
        </authorList>
    </citation>
    <scope>IDENTIFICATION</scope>
</reference>
<protein>
    <submittedName>
        <fullName evidence="5">GBD/FH3 domain-containing protein</fullName>
    </submittedName>
</protein>
<dbReference type="InterPro" id="IPR016024">
    <property type="entry name" value="ARM-type_fold"/>
</dbReference>
<organism evidence="4 5">
    <name type="scientific">Macrostomum lignano</name>
    <dbReference type="NCBI Taxonomy" id="282301"/>
    <lineage>
        <taxon>Eukaryota</taxon>
        <taxon>Metazoa</taxon>
        <taxon>Spiralia</taxon>
        <taxon>Lophotrochozoa</taxon>
        <taxon>Platyhelminthes</taxon>
        <taxon>Rhabditophora</taxon>
        <taxon>Macrostomorpha</taxon>
        <taxon>Macrostomida</taxon>
        <taxon>Macrostomidae</taxon>
        <taxon>Macrostomum</taxon>
    </lineage>
</organism>
<dbReference type="Gene3D" id="1.25.10.10">
    <property type="entry name" value="Leucine-rich Repeat Variant"/>
    <property type="match status" value="1"/>
</dbReference>
<evidence type="ECO:0000313" key="5">
    <source>
        <dbReference type="WBParaSite" id="maker-uti_cns_0046226-snap-gene-0.25-mRNA-1"/>
    </source>
</evidence>